<dbReference type="SMART" id="SM00239">
    <property type="entry name" value="C2"/>
    <property type="match status" value="1"/>
</dbReference>
<evidence type="ECO:0000313" key="3">
    <source>
        <dbReference type="EMBL" id="GIL65515.1"/>
    </source>
</evidence>
<dbReference type="PANTHER" id="PTHR47052:SF3">
    <property type="entry name" value="INGRESSION PROTEIN 1"/>
    <property type="match status" value="1"/>
</dbReference>
<dbReference type="PANTHER" id="PTHR47052">
    <property type="entry name" value="CONSERVED SERINE PROLINE-RICH PROTEIN (AFU_ORTHOLOGUE AFUA_2G01790)"/>
    <property type="match status" value="1"/>
</dbReference>
<keyword evidence="4" id="KW-1185">Reference proteome</keyword>
<evidence type="ECO:0000313" key="4">
    <source>
        <dbReference type="Proteomes" id="UP000747399"/>
    </source>
</evidence>
<evidence type="ECO:0000256" key="1">
    <source>
        <dbReference type="SAM" id="MobiDB-lite"/>
    </source>
</evidence>
<feature type="compositionally biased region" description="Pro residues" evidence="1">
    <location>
        <begin position="259"/>
        <end position="268"/>
    </location>
</feature>
<dbReference type="Proteomes" id="UP000747399">
    <property type="component" value="Unassembled WGS sequence"/>
</dbReference>
<reference evidence="3" key="1">
    <citation type="journal article" date="2021" name="Proc. Natl. Acad. Sci. U.S.A.">
        <title>Three genomes in the algal genus Volvox reveal the fate of a haploid sex-determining region after a transition to homothallism.</title>
        <authorList>
            <person name="Yamamoto K."/>
            <person name="Hamaji T."/>
            <person name="Kawai-Toyooka H."/>
            <person name="Matsuzaki R."/>
            <person name="Takahashi F."/>
            <person name="Nishimura Y."/>
            <person name="Kawachi M."/>
            <person name="Noguchi H."/>
            <person name="Minakuchi Y."/>
            <person name="Umen J.G."/>
            <person name="Toyoda A."/>
            <person name="Nozaki H."/>
        </authorList>
    </citation>
    <scope>NUCLEOTIDE SEQUENCE</scope>
    <source>
        <strain evidence="3">NIES-3780</strain>
    </source>
</reference>
<dbReference type="InterPro" id="IPR052981">
    <property type="entry name" value="Ingression_C2_domain"/>
</dbReference>
<feature type="compositionally biased region" description="Low complexity" evidence="1">
    <location>
        <begin position="301"/>
        <end position="312"/>
    </location>
</feature>
<accession>A0A8J4BPS2</accession>
<feature type="region of interest" description="Disordered" evidence="1">
    <location>
        <begin position="254"/>
        <end position="274"/>
    </location>
</feature>
<dbReference type="SUPFAM" id="SSF49562">
    <property type="entry name" value="C2 domain (Calcium/lipid-binding domain, CaLB)"/>
    <property type="match status" value="1"/>
</dbReference>
<dbReference type="CDD" id="cd00030">
    <property type="entry name" value="C2"/>
    <property type="match status" value="1"/>
</dbReference>
<dbReference type="Pfam" id="PF00168">
    <property type="entry name" value="C2"/>
    <property type="match status" value="1"/>
</dbReference>
<evidence type="ECO:0000259" key="2">
    <source>
        <dbReference type="PROSITE" id="PS50004"/>
    </source>
</evidence>
<proteinExistence type="predicted"/>
<dbReference type="Gene3D" id="2.60.40.150">
    <property type="entry name" value="C2 domain"/>
    <property type="match status" value="1"/>
</dbReference>
<comment type="caution">
    <text evidence="3">The sequence shown here is derived from an EMBL/GenBank/DDBJ whole genome shotgun (WGS) entry which is preliminary data.</text>
</comment>
<dbReference type="AlphaFoldDB" id="A0A8J4BPS2"/>
<feature type="region of interest" description="Disordered" evidence="1">
    <location>
        <begin position="301"/>
        <end position="356"/>
    </location>
</feature>
<gene>
    <name evidence="3" type="ORF">Vafri_19286</name>
</gene>
<protein>
    <recommendedName>
        <fullName evidence="2">C2 domain-containing protein</fullName>
    </recommendedName>
</protein>
<dbReference type="InterPro" id="IPR000008">
    <property type="entry name" value="C2_dom"/>
</dbReference>
<organism evidence="3 4">
    <name type="scientific">Volvox africanus</name>
    <dbReference type="NCBI Taxonomy" id="51714"/>
    <lineage>
        <taxon>Eukaryota</taxon>
        <taxon>Viridiplantae</taxon>
        <taxon>Chlorophyta</taxon>
        <taxon>core chlorophytes</taxon>
        <taxon>Chlorophyceae</taxon>
        <taxon>CS clade</taxon>
        <taxon>Chlamydomonadales</taxon>
        <taxon>Volvocaceae</taxon>
        <taxon>Volvox</taxon>
    </lineage>
</organism>
<dbReference type="EMBL" id="BNCO01000076">
    <property type="protein sequence ID" value="GIL65515.1"/>
    <property type="molecule type" value="Genomic_DNA"/>
</dbReference>
<sequence>MATNGNRVRLEPGELTVHLHRAKDLKDGDWFGKQDPYIILKCGNVKYKSNVHKCGGCDPEWEQKFVFKVDQETKLALEVYDYDVAKNDDCLGKADVDIVSVRCEPGGRMQMEVPIFRRISRRQRGHVYLTLSFMSTSAAAASNVSPSNSDLPTFVTHEREAEVARSAAVAFAAANRAVMDAEQGNGGSGPAAVLNTCAPGACLASGLVAAGTMPDTVPSYTPTCGLIAPDPGKLLSCHQASEGGGGTVVQAAATTQMGTPPPPGPGPVVPQGGAYTASAESYPVVNPQSYDIGSSFQVPPGAWAGPGTGAAPSLSTPLADSHPVASGPQFQPPFHQMPTQQSSSYGHYSPAYPVPTPPPTTASYPYAATASSYQQEPSAPPLSYSVPLPPTSYPAPQPLNPLPTFPGPAPYAPYPATAPSYGAPPPSLPPGGVYYPPPSYV</sequence>
<dbReference type="InterPro" id="IPR035892">
    <property type="entry name" value="C2_domain_sf"/>
</dbReference>
<name>A0A8J4BPS2_9CHLO</name>
<feature type="compositionally biased region" description="Polar residues" evidence="1">
    <location>
        <begin position="337"/>
        <end position="346"/>
    </location>
</feature>
<dbReference type="PROSITE" id="PS50004">
    <property type="entry name" value="C2"/>
    <property type="match status" value="1"/>
</dbReference>
<feature type="domain" description="C2" evidence="2">
    <location>
        <begin position="1"/>
        <end position="112"/>
    </location>
</feature>